<dbReference type="InterPro" id="IPR018958">
    <property type="entry name" value="Knr4/Smi1-like_dom"/>
</dbReference>
<name>A0A6G3TB59_9ACTN</name>
<dbReference type="SUPFAM" id="SSF160631">
    <property type="entry name" value="SMI1/KNR4-like"/>
    <property type="match status" value="1"/>
</dbReference>
<organism evidence="2 3">
    <name type="scientific">Streptomyces rubrogriseus</name>
    <dbReference type="NCBI Taxonomy" id="194673"/>
    <lineage>
        <taxon>Bacteria</taxon>
        <taxon>Bacillati</taxon>
        <taxon>Actinomycetota</taxon>
        <taxon>Actinomycetes</taxon>
        <taxon>Kitasatosporales</taxon>
        <taxon>Streptomycetaceae</taxon>
        <taxon>Streptomyces</taxon>
        <taxon>Streptomyces violaceoruber group</taxon>
    </lineage>
</organism>
<dbReference type="RefSeq" id="WP_164273274.1">
    <property type="nucleotide sequence ID" value="NZ_JAAGMQ010000325.1"/>
</dbReference>
<dbReference type="Gene3D" id="3.40.1580.10">
    <property type="entry name" value="SMI1/KNR4-like"/>
    <property type="match status" value="1"/>
</dbReference>
<proteinExistence type="predicted"/>
<dbReference type="Pfam" id="PF09346">
    <property type="entry name" value="SMI1_KNR4"/>
    <property type="match status" value="1"/>
</dbReference>
<evidence type="ECO:0000313" key="2">
    <source>
        <dbReference type="EMBL" id="NEC33776.1"/>
    </source>
</evidence>
<evidence type="ECO:0000259" key="1">
    <source>
        <dbReference type="SMART" id="SM00860"/>
    </source>
</evidence>
<comment type="caution">
    <text evidence="2">The sequence shown here is derived from an EMBL/GenBank/DDBJ whole genome shotgun (WGS) entry which is preliminary data.</text>
</comment>
<gene>
    <name evidence="2" type="ORF">G3I66_11360</name>
</gene>
<sequence>MSSIHDFATWEPLLRLVRASHPERLAGPGRHVMGQIGLGGWSVPVRRPHPAPGRASLVEDMQDEFTAVEAIQAALRAHGKDSVSFMVETLADGRTALHVVDSGPAVEHGLVSPFVGTLVLVEGAVPEPWRRLPETVPGAVPAPSADPALLERTLRERLPEAVGATEAEIAEAQARLGVTLPDELKALYRVVRARWQDWRGDYAAQERVVDAVGCELLPLDQLYVADARSRPCLWQFAATDAVVTAPDAAVQGLVGSPGWIAFGDNGGGDRLALDLTPGPGGHTGQVVMIGHEDSIGAGLLAESLTDMVVNGRAEWNAGRNRDEPPVVARLNVLGDDVSAAARPELEVLVLGGREGEPRSLAPVAGLPRLRTLDAYPGTLADPLEIAGLTRLEYLRLGPRDWRVLLDAGAVPPSLLAAHIAVRGEHHPPEIIALANELLSLWDRPLISRTVLEGDLGTDRTAEGGAR</sequence>
<reference evidence="2 3" key="1">
    <citation type="submission" date="2020-01" db="EMBL/GenBank/DDBJ databases">
        <title>Insect and environment-associated Actinomycetes.</title>
        <authorList>
            <person name="Currrie C."/>
            <person name="Chevrette M."/>
            <person name="Carlson C."/>
            <person name="Stubbendieck R."/>
            <person name="Wendt-Pienkowski E."/>
        </authorList>
    </citation>
    <scope>NUCLEOTIDE SEQUENCE [LARGE SCALE GENOMIC DNA]</scope>
    <source>
        <strain evidence="2 3">SID7739</strain>
    </source>
</reference>
<protein>
    <submittedName>
        <fullName evidence="2">SMI1/KNR4 family protein</fullName>
    </submittedName>
</protein>
<dbReference type="AlphaFoldDB" id="A0A6G3TB59"/>
<dbReference type="Proteomes" id="UP000475666">
    <property type="component" value="Unassembled WGS sequence"/>
</dbReference>
<evidence type="ECO:0000313" key="3">
    <source>
        <dbReference type="Proteomes" id="UP000475666"/>
    </source>
</evidence>
<dbReference type="SMART" id="SM00860">
    <property type="entry name" value="SMI1_KNR4"/>
    <property type="match status" value="1"/>
</dbReference>
<dbReference type="InterPro" id="IPR037883">
    <property type="entry name" value="Knr4/Smi1-like_sf"/>
</dbReference>
<dbReference type="EMBL" id="JAAGMQ010000325">
    <property type="protein sequence ID" value="NEC33776.1"/>
    <property type="molecule type" value="Genomic_DNA"/>
</dbReference>
<feature type="domain" description="Knr4/Smi1-like" evidence="1">
    <location>
        <begin position="163"/>
        <end position="310"/>
    </location>
</feature>
<accession>A0A6G3TB59</accession>